<dbReference type="GO" id="GO:0005634">
    <property type="term" value="C:nucleus"/>
    <property type="evidence" value="ECO:0007669"/>
    <property type="project" value="UniProtKB-SubCell"/>
</dbReference>
<organism evidence="8">
    <name type="scientific">Salix viminalis</name>
    <name type="common">Common osier</name>
    <name type="synonym">Basket willow</name>
    <dbReference type="NCBI Taxonomy" id="40686"/>
    <lineage>
        <taxon>Eukaryota</taxon>
        <taxon>Viridiplantae</taxon>
        <taxon>Streptophyta</taxon>
        <taxon>Embryophyta</taxon>
        <taxon>Tracheophyta</taxon>
        <taxon>Spermatophyta</taxon>
        <taxon>Magnoliopsida</taxon>
        <taxon>eudicotyledons</taxon>
        <taxon>Gunneridae</taxon>
        <taxon>Pentapetalae</taxon>
        <taxon>rosids</taxon>
        <taxon>fabids</taxon>
        <taxon>Malpighiales</taxon>
        <taxon>Salicaceae</taxon>
        <taxon>Saliceae</taxon>
        <taxon>Salix</taxon>
    </lineage>
</organism>
<accession>A0A6N2LI56</accession>
<dbReference type="InterPro" id="IPR036879">
    <property type="entry name" value="TF_MADSbox_sf"/>
</dbReference>
<dbReference type="AlphaFoldDB" id="A0A6N2LI56"/>
<dbReference type="CDD" id="cd00265">
    <property type="entry name" value="MADS_MEF2_like"/>
    <property type="match status" value="1"/>
</dbReference>
<dbReference type="Gene3D" id="3.40.1810.10">
    <property type="entry name" value="Transcription factor, MADS-box"/>
    <property type="match status" value="1"/>
</dbReference>
<evidence type="ECO:0000313" key="8">
    <source>
        <dbReference type="EMBL" id="VFU40844.1"/>
    </source>
</evidence>
<dbReference type="FunFam" id="3.40.1810.10:FF:000014">
    <property type="entry name" value="MADS-box transcription factor 41"/>
    <property type="match status" value="1"/>
</dbReference>
<dbReference type="PROSITE" id="PS50066">
    <property type="entry name" value="MADS_BOX_2"/>
    <property type="match status" value="1"/>
</dbReference>
<dbReference type="EMBL" id="CAADRP010001552">
    <property type="protein sequence ID" value="VFU40844.1"/>
    <property type="molecule type" value="Genomic_DNA"/>
</dbReference>
<dbReference type="Pfam" id="PF00319">
    <property type="entry name" value="SRF-TF"/>
    <property type="match status" value="1"/>
</dbReference>
<evidence type="ECO:0000259" key="7">
    <source>
        <dbReference type="PROSITE" id="PS50066"/>
    </source>
</evidence>
<evidence type="ECO:0000256" key="2">
    <source>
        <dbReference type="ARBA" id="ARBA00023015"/>
    </source>
</evidence>
<evidence type="ECO:0000256" key="1">
    <source>
        <dbReference type="ARBA" id="ARBA00004123"/>
    </source>
</evidence>
<reference evidence="8" key="1">
    <citation type="submission" date="2019-03" db="EMBL/GenBank/DDBJ databases">
        <authorList>
            <person name="Mank J."/>
            <person name="Almeida P."/>
        </authorList>
    </citation>
    <scope>NUCLEOTIDE SEQUENCE</scope>
    <source>
        <strain evidence="8">78183</strain>
    </source>
</reference>
<protein>
    <recommendedName>
        <fullName evidence="7">MADS-box domain-containing protein</fullName>
    </recommendedName>
</protein>
<sequence length="352" mass="39804">MGRVKLQIKRIENNTNRQVTFSKRRNGLIKKAYELAILCDIDIALIMFSPSGRLSHFSGKRRLEDVIARYINMSEHDREICCGVQNREYLLNILKKLKTENDMALQVANPDYAVNLNKEEIQLEVRNLQHQLYMAEEQLRLYEPDPLKITSMMELESCEKTLLDTMARLEERKKCILSSSNPAVSTYDPSSMQMFLDTNGGMPDFENDIASWLPENGNNPSSVRVGSDQSSCVPVSNQSSMALFDALSHATNNLNANHCNNMEESNMNNSNSEVFPSWYQAFSSMSSTELLSAFMPPTSFSAVKQENIAGPSFTSMLQQPQGETISNCPQMPSSAVHQCSDYENQIKQHKIE</sequence>
<name>A0A6N2LI56_SALVM</name>
<dbReference type="PRINTS" id="PR00404">
    <property type="entry name" value="MADSDOMAIN"/>
</dbReference>
<keyword evidence="4" id="KW-0238">DNA-binding</keyword>
<keyword evidence="5" id="KW-0804">Transcription</keyword>
<dbReference type="GO" id="GO:0080092">
    <property type="term" value="P:regulation of pollen tube growth"/>
    <property type="evidence" value="ECO:0007669"/>
    <property type="project" value="UniProtKB-ARBA"/>
</dbReference>
<dbReference type="SMART" id="SM00432">
    <property type="entry name" value="MADS"/>
    <property type="match status" value="1"/>
</dbReference>
<keyword evidence="3" id="KW-0175">Coiled coil</keyword>
<dbReference type="GO" id="GO:0045944">
    <property type="term" value="P:positive regulation of transcription by RNA polymerase II"/>
    <property type="evidence" value="ECO:0007669"/>
    <property type="project" value="InterPro"/>
</dbReference>
<proteinExistence type="predicted"/>
<evidence type="ECO:0000256" key="6">
    <source>
        <dbReference type="ARBA" id="ARBA00023242"/>
    </source>
</evidence>
<keyword evidence="6" id="KW-0539">Nucleus</keyword>
<evidence type="ECO:0000256" key="3">
    <source>
        <dbReference type="ARBA" id="ARBA00023054"/>
    </source>
</evidence>
<dbReference type="InterPro" id="IPR050142">
    <property type="entry name" value="MADS-box/MEF2_TF"/>
</dbReference>
<dbReference type="GO" id="GO:0000977">
    <property type="term" value="F:RNA polymerase II transcription regulatory region sequence-specific DNA binding"/>
    <property type="evidence" value="ECO:0007669"/>
    <property type="project" value="InterPro"/>
</dbReference>
<keyword evidence="2" id="KW-0805">Transcription regulation</keyword>
<comment type="subcellular location">
    <subcellularLocation>
        <location evidence="1">Nucleus</location>
    </subcellularLocation>
</comment>
<dbReference type="PANTHER" id="PTHR48019">
    <property type="entry name" value="SERUM RESPONSE FACTOR HOMOLOG"/>
    <property type="match status" value="1"/>
</dbReference>
<dbReference type="InterPro" id="IPR033896">
    <property type="entry name" value="MEF2-like_N"/>
</dbReference>
<dbReference type="GO" id="GO:0010152">
    <property type="term" value="P:pollen maturation"/>
    <property type="evidence" value="ECO:0007669"/>
    <property type="project" value="UniProtKB-ARBA"/>
</dbReference>
<feature type="domain" description="MADS-box" evidence="7">
    <location>
        <begin position="1"/>
        <end position="61"/>
    </location>
</feature>
<dbReference type="PROSITE" id="PS00350">
    <property type="entry name" value="MADS_BOX_1"/>
    <property type="match status" value="1"/>
</dbReference>
<dbReference type="GO" id="GO:0046983">
    <property type="term" value="F:protein dimerization activity"/>
    <property type="evidence" value="ECO:0007669"/>
    <property type="project" value="InterPro"/>
</dbReference>
<gene>
    <name evidence="8" type="ORF">SVIM_LOCUS237478</name>
</gene>
<dbReference type="InterPro" id="IPR002100">
    <property type="entry name" value="TF_MADSbox"/>
</dbReference>
<evidence type="ECO:0000256" key="4">
    <source>
        <dbReference type="ARBA" id="ARBA00023125"/>
    </source>
</evidence>
<dbReference type="SUPFAM" id="SSF55455">
    <property type="entry name" value="SRF-like"/>
    <property type="match status" value="1"/>
</dbReference>
<evidence type="ECO:0000256" key="5">
    <source>
        <dbReference type="ARBA" id="ARBA00023163"/>
    </source>
</evidence>